<dbReference type="InterPro" id="IPR046903">
    <property type="entry name" value="Mab-21-like_nuc_Trfase"/>
</dbReference>
<keyword evidence="6" id="KW-1185">Reference proteome</keyword>
<dbReference type="GO" id="GO:2000042">
    <property type="term" value="P:negative regulation of double-strand break repair via homologous recombination"/>
    <property type="evidence" value="ECO:0007669"/>
    <property type="project" value="TreeGrafter"/>
</dbReference>
<dbReference type="OrthoDB" id="6054650at2759"/>
<dbReference type="SMART" id="SM01265">
    <property type="entry name" value="Mab-21"/>
    <property type="match status" value="1"/>
</dbReference>
<dbReference type="GO" id="GO:0003690">
    <property type="term" value="F:double-stranded DNA binding"/>
    <property type="evidence" value="ECO:0007669"/>
    <property type="project" value="TreeGrafter"/>
</dbReference>
<feature type="non-terminal residue" evidence="5">
    <location>
        <position position="1"/>
    </location>
</feature>
<sequence length="431" mass="49235">MDREARSPGLGPVRQRRPAQDQQAGAAEGGGEAEGRGPVPPELARHIRRIVGELKIHQAERSWAAEVVNDFREHLMRFLRSNNDQPLFQSAELLTTGSYFEKVKIHSPDEFDMMLKLQVPPPFDTTRLDGGLFYRLDLKRPTRLPIKHLLLENRLTLSSSKILSEMYSLVRKFLKTYKAPDKHCRWEVNKKRIYCPAVTLSLCRSDNNELISVDVVPALEAQAWPPVVRNGPEVDNWLGKKSWRISFSHIEKKIITSHGNKKTCCERNGTKCCRKQCLMLLKCLIASLKLHFPVELEPLCSYHGKTTFLHTLTERYDDADWTRPQLPACFLILVSALQDYVRRGNLPHFFVPECNLFSQALFPRKARDFLTNALEEQMVEGLPLLKPPAPVSFLETAAFAKETTSENQLEKSSLVTKMRNKLIWVVIVALA</sequence>
<dbReference type="Gene3D" id="1.10.1410.40">
    <property type="match status" value="1"/>
</dbReference>
<dbReference type="FunFam" id="1.10.1410.40:FF:000007">
    <property type="entry name" value="Cyclic GMP-AMP synthase"/>
    <property type="match status" value="1"/>
</dbReference>
<dbReference type="EMBL" id="CAJRST010005557">
    <property type="protein sequence ID" value="CAG5889607.1"/>
    <property type="molecule type" value="Genomic_DNA"/>
</dbReference>
<comment type="caution">
    <text evidence="5">The sequence shown here is derived from an EMBL/GenBank/DDBJ whole genome shotgun (WGS) entry which is preliminary data.</text>
</comment>
<dbReference type="GO" id="GO:0002218">
    <property type="term" value="P:activation of innate immune response"/>
    <property type="evidence" value="ECO:0007669"/>
    <property type="project" value="TreeGrafter"/>
</dbReference>
<evidence type="ECO:0000259" key="3">
    <source>
        <dbReference type="Pfam" id="PF03281"/>
    </source>
</evidence>
<dbReference type="GO" id="GO:0005829">
    <property type="term" value="C:cytosol"/>
    <property type="evidence" value="ECO:0007669"/>
    <property type="project" value="TreeGrafter"/>
</dbReference>
<dbReference type="Pfam" id="PF03281">
    <property type="entry name" value="Mab-21"/>
    <property type="match status" value="1"/>
</dbReference>
<dbReference type="GO" id="GO:0071360">
    <property type="term" value="P:cellular response to exogenous dsRNA"/>
    <property type="evidence" value="ECO:0007669"/>
    <property type="project" value="TreeGrafter"/>
</dbReference>
<organism evidence="5 6">
    <name type="scientific">Menidia menidia</name>
    <name type="common">Atlantic silverside</name>
    <dbReference type="NCBI Taxonomy" id="238744"/>
    <lineage>
        <taxon>Eukaryota</taxon>
        <taxon>Metazoa</taxon>
        <taxon>Chordata</taxon>
        <taxon>Craniata</taxon>
        <taxon>Vertebrata</taxon>
        <taxon>Euteleostomi</taxon>
        <taxon>Actinopterygii</taxon>
        <taxon>Neopterygii</taxon>
        <taxon>Teleostei</taxon>
        <taxon>Neoteleostei</taxon>
        <taxon>Acanthomorphata</taxon>
        <taxon>Ovalentaria</taxon>
        <taxon>Atherinomorphae</taxon>
        <taxon>Atheriniformes</taxon>
        <taxon>Atherinopsidae</taxon>
        <taxon>Menidiinae</taxon>
        <taxon>Menidia</taxon>
    </lineage>
</organism>
<dbReference type="Pfam" id="PF20266">
    <property type="entry name" value="Mab-21_C"/>
    <property type="match status" value="1"/>
</dbReference>
<dbReference type="GO" id="GO:0006974">
    <property type="term" value="P:DNA damage response"/>
    <property type="evidence" value="ECO:0007669"/>
    <property type="project" value="TreeGrafter"/>
</dbReference>
<evidence type="ECO:0000313" key="5">
    <source>
        <dbReference type="EMBL" id="CAG5889607.1"/>
    </source>
</evidence>
<dbReference type="GO" id="GO:0035861">
    <property type="term" value="C:site of double-strand break"/>
    <property type="evidence" value="ECO:0007669"/>
    <property type="project" value="TreeGrafter"/>
</dbReference>
<evidence type="ECO:0000256" key="1">
    <source>
        <dbReference type="ARBA" id="ARBA00008307"/>
    </source>
</evidence>
<name>A0A8S4ASC7_9TELE</name>
<dbReference type="GO" id="GO:0002230">
    <property type="term" value="P:positive regulation of defense response to virus by host"/>
    <property type="evidence" value="ECO:0007669"/>
    <property type="project" value="TreeGrafter"/>
</dbReference>
<gene>
    <name evidence="5" type="ORF">MMEN_LOCUS6208</name>
</gene>
<dbReference type="InterPro" id="IPR046906">
    <property type="entry name" value="Mab-21_HhH/H2TH-like"/>
</dbReference>
<dbReference type="PANTHER" id="PTHR10656:SF35">
    <property type="entry name" value="CYCLIC GMP-AMP SYNTHASE"/>
    <property type="match status" value="1"/>
</dbReference>
<dbReference type="PANTHER" id="PTHR10656">
    <property type="entry name" value="CELL FATE DETERMINING PROTEIN MAB21-RELATED"/>
    <property type="match status" value="1"/>
</dbReference>
<reference evidence="5" key="1">
    <citation type="submission" date="2021-05" db="EMBL/GenBank/DDBJ databases">
        <authorList>
            <person name="Tigano A."/>
        </authorList>
    </citation>
    <scope>NUCLEOTIDE SEQUENCE</scope>
</reference>
<dbReference type="GO" id="GO:0038001">
    <property type="term" value="P:paracrine signaling"/>
    <property type="evidence" value="ECO:0007669"/>
    <property type="project" value="TreeGrafter"/>
</dbReference>
<dbReference type="GO" id="GO:0005634">
    <property type="term" value="C:nucleus"/>
    <property type="evidence" value="ECO:0007669"/>
    <property type="project" value="TreeGrafter"/>
</dbReference>
<evidence type="ECO:0000313" key="6">
    <source>
        <dbReference type="Proteomes" id="UP000677803"/>
    </source>
</evidence>
<protein>
    <submittedName>
        <fullName evidence="5">(Atlantic silverside) hypothetical protein</fullName>
    </submittedName>
</protein>
<feature type="domain" description="Mab-21-like nucleotidyltransferase" evidence="3">
    <location>
        <begin position="99"/>
        <end position="241"/>
    </location>
</feature>
<feature type="region of interest" description="Disordered" evidence="2">
    <location>
        <begin position="1"/>
        <end position="40"/>
    </location>
</feature>
<comment type="similarity">
    <text evidence="1">Belongs to the mab-21 family.</text>
</comment>
<proteinExistence type="inferred from homology"/>
<evidence type="ECO:0000256" key="2">
    <source>
        <dbReference type="SAM" id="MobiDB-lite"/>
    </source>
</evidence>
<evidence type="ECO:0000259" key="4">
    <source>
        <dbReference type="Pfam" id="PF20266"/>
    </source>
</evidence>
<dbReference type="AlphaFoldDB" id="A0A8S4ASC7"/>
<accession>A0A8S4ASC7</accession>
<feature type="domain" description="Mab-21-like HhH/H2TH-like" evidence="4">
    <location>
        <begin position="273"/>
        <end position="375"/>
    </location>
</feature>
<dbReference type="GO" id="GO:0032481">
    <property type="term" value="P:positive regulation of type I interferon production"/>
    <property type="evidence" value="ECO:0007669"/>
    <property type="project" value="TreeGrafter"/>
</dbReference>
<dbReference type="InterPro" id="IPR024810">
    <property type="entry name" value="MAB21L/cGLR"/>
</dbReference>
<dbReference type="Proteomes" id="UP000677803">
    <property type="component" value="Unassembled WGS sequence"/>
</dbReference>
<dbReference type="GO" id="GO:0003682">
    <property type="term" value="F:chromatin binding"/>
    <property type="evidence" value="ECO:0007669"/>
    <property type="project" value="TreeGrafter"/>
</dbReference>
<dbReference type="GO" id="GO:0061501">
    <property type="term" value="F:2',3'-cyclic GMP-AMP synthase activity"/>
    <property type="evidence" value="ECO:0007669"/>
    <property type="project" value="TreeGrafter"/>
</dbReference>